<comment type="caution">
    <text evidence="6">The sequence shown here is derived from an EMBL/GenBank/DDBJ whole genome shotgun (WGS) entry which is preliminary data.</text>
</comment>
<keyword evidence="3" id="KW-1015">Disulfide bond</keyword>
<proteinExistence type="predicted"/>
<evidence type="ECO:0000256" key="1">
    <source>
        <dbReference type="ARBA" id="ARBA00022690"/>
    </source>
</evidence>
<gene>
    <name evidence="6" type="ORF">ANCCAN_05596</name>
</gene>
<evidence type="ECO:0000256" key="3">
    <source>
        <dbReference type="ARBA" id="ARBA00023157"/>
    </source>
</evidence>
<dbReference type="InterPro" id="IPR002919">
    <property type="entry name" value="TIL_dom"/>
</dbReference>
<evidence type="ECO:0000313" key="7">
    <source>
        <dbReference type="Proteomes" id="UP000252519"/>
    </source>
</evidence>
<dbReference type="CDD" id="cd19941">
    <property type="entry name" value="TIL"/>
    <property type="match status" value="1"/>
</dbReference>
<evidence type="ECO:0000313" key="6">
    <source>
        <dbReference type="EMBL" id="RCN48307.1"/>
    </source>
</evidence>
<dbReference type="EMBL" id="JOJR01000048">
    <property type="protein sequence ID" value="RCN48307.1"/>
    <property type="molecule type" value="Genomic_DNA"/>
</dbReference>
<protein>
    <submittedName>
        <fullName evidence="6">Trypsin Inhibitor like cysteine rich domain protein</fullName>
    </submittedName>
</protein>
<feature type="domain" description="TIL" evidence="5">
    <location>
        <begin position="18"/>
        <end position="68"/>
    </location>
</feature>
<evidence type="ECO:0000256" key="4">
    <source>
        <dbReference type="SAM" id="MobiDB-lite"/>
    </source>
</evidence>
<dbReference type="InterPro" id="IPR036084">
    <property type="entry name" value="Ser_inhib-like_sf"/>
</dbReference>
<keyword evidence="7" id="KW-1185">Reference proteome</keyword>
<dbReference type="GO" id="GO:0004867">
    <property type="term" value="F:serine-type endopeptidase inhibitor activity"/>
    <property type="evidence" value="ECO:0007669"/>
    <property type="project" value="UniProtKB-KW"/>
</dbReference>
<evidence type="ECO:0000256" key="2">
    <source>
        <dbReference type="ARBA" id="ARBA00022900"/>
    </source>
</evidence>
<accession>A0A368GZ74</accession>
<dbReference type="Proteomes" id="UP000252519">
    <property type="component" value="Unassembled WGS sequence"/>
</dbReference>
<reference evidence="6 7" key="1">
    <citation type="submission" date="2014-10" db="EMBL/GenBank/DDBJ databases">
        <title>Draft genome of the hookworm Ancylostoma caninum.</title>
        <authorList>
            <person name="Mitreva M."/>
        </authorList>
    </citation>
    <scope>NUCLEOTIDE SEQUENCE [LARGE SCALE GENOMIC DNA]</scope>
    <source>
        <strain evidence="6 7">Baltimore</strain>
    </source>
</reference>
<name>A0A368GZ74_ANCCA</name>
<dbReference type="PANTHER" id="PTHR23259:SF70">
    <property type="entry name" value="ACCESSORY GLAND PROTEIN ACP62F-RELATED"/>
    <property type="match status" value="1"/>
</dbReference>
<feature type="region of interest" description="Disordered" evidence="4">
    <location>
        <begin position="1"/>
        <end position="21"/>
    </location>
</feature>
<dbReference type="PANTHER" id="PTHR23259">
    <property type="entry name" value="RIDDLE"/>
    <property type="match status" value="1"/>
</dbReference>
<evidence type="ECO:0000259" key="5">
    <source>
        <dbReference type="Pfam" id="PF01826"/>
    </source>
</evidence>
<sequence length="69" mass="7521">MYAKLSDHLPRSPRDPGCRDNEEWSSCATCEGKCDKSTKSCTACYSGCACKSGYSRNASEKCIPSENCI</sequence>
<keyword evidence="1" id="KW-0646">Protease inhibitor</keyword>
<dbReference type="OrthoDB" id="5945029at2759"/>
<dbReference type="SUPFAM" id="SSF57567">
    <property type="entry name" value="Serine protease inhibitors"/>
    <property type="match status" value="1"/>
</dbReference>
<keyword evidence="2" id="KW-0722">Serine protease inhibitor</keyword>
<dbReference type="InterPro" id="IPR051368">
    <property type="entry name" value="SerProtInhib-TIL_Domain"/>
</dbReference>
<dbReference type="AlphaFoldDB" id="A0A368GZ74"/>
<dbReference type="Pfam" id="PF01826">
    <property type="entry name" value="TIL"/>
    <property type="match status" value="1"/>
</dbReference>
<dbReference type="Gene3D" id="2.10.25.10">
    <property type="entry name" value="Laminin"/>
    <property type="match status" value="1"/>
</dbReference>
<organism evidence="6 7">
    <name type="scientific">Ancylostoma caninum</name>
    <name type="common">Dog hookworm</name>
    <dbReference type="NCBI Taxonomy" id="29170"/>
    <lineage>
        <taxon>Eukaryota</taxon>
        <taxon>Metazoa</taxon>
        <taxon>Ecdysozoa</taxon>
        <taxon>Nematoda</taxon>
        <taxon>Chromadorea</taxon>
        <taxon>Rhabditida</taxon>
        <taxon>Rhabditina</taxon>
        <taxon>Rhabditomorpha</taxon>
        <taxon>Strongyloidea</taxon>
        <taxon>Ancylostomatidae</taxon>
        <taxon>Ancylostomatinae</taxon>
        <taxon>Ancylostoma</taxon>
    </lineage>
</organism>